<evidence type="ECO:0000256" key="16">
    <source>
        <dbReference type="SAM" id="MobiDB-lite"/>
    </source>
</evidence>
<evidence type="ECO:0000313" key="18">
    <source>
        <dbReference type="Proteomes" id="UP000639338"/>
    </source>
</evidence>
<keyword evidence="7 15" id="KW-0999">Mitochondrion inner membrane</keyword>
<evidence type="ECO:0000256" key="7">
    <source>
        <dbReference type="ARBA" id="ARBA00022792"/>
    </source>
</evidence>
<sequence>MANTIRCFTKINLSMLSGNFTRQLQLNSKRTLFAESSMAITEYKNSRDQVFEKYNSLVDGFKEKMRKSITDDQGLIFTEDLKTLLHLAEKNTDDIQLIKNLLIKFTSQNNEIRFGSFKFGPVVMRTFYYLNEPKTALELFMDPKLSTFFNQMTSFMILLDLLYENKMYKEVRDTYDHIKDNMLVNSTHPKLAIPILAMACYQENTSESLEHGLRICEDLSKKGSVPLRRVVATLGALALKQNKPHIALELVALCRTIEYVSIRCVRVMALADLGRLDDIVLEFQSALKRGIPSKYSYFSDAITKVEESVKRLNIPEDAEIFELLKLLKARSYTIEMTLEEHLSLPIESVKKDNILYQAKNNKYEDQGWGESRRQRSFNNRENSRDSWGSEQYSWKHIRYKHTNVLQRTTSSLKNSFGIKTSCENRNGHVVNDEKYTSEVTSADINITKNFSSRLDCEQIASSNWSAKIVNSSPLKLQPYMKLMRIDKPIGSWLLFWPCSWSIAMAAAPGTFPDIEMLSLFGLGAFVMRGAGCTINDMWDRNIDKKVARTKSRPLVVGDVTTFQCLMFLGGQLSIGLAILLQLNWYSVLLGASSLGLVVIYPLMKRVTYWPQLILGMAFNWGALLGWSAIHGTCEWSVCLPLYTAGICWTIIYDTIYAHQDKVDDIVLGIKSTALKFGGNTNLYLYCFGASMITSLITSGIMYDQSWPYYASVGLVGGHLINQVLNLQIENPTDCARKFKSNNTVGLFLFIGIMFGNLVKKKPNIEEK</sequence>
<evidence type="ECO:0000256" key="2">
    <source>
        <dbReference type="ARBA" id="ARBA00004141"/>
    </source>
</evidence>
<keyword evidence="5 15" id="KW-0831">Ubiquinone biosynthesis</keyword>
<keyword evidence="6 15" id="KW-0812">Transmembrane</keyword>
<dbReference type="GO" id="GO:0006744">
    <property type="term" value="P:ubiquinone biosynthetic process"/>
    <property type="evidence" value="ECO:0007669"/>
    <property type="project" value="UniProtKB-UniRule"/>
</dbReference>
<dbReference type="OrthoDB" id="6073372at2759"/>
<keyword evidence="9 15" id="KW-1133">Transmembrane helix</keyword>
<comment type="similarity">
    <text evidence="3 15">Belongs to the UbiA prenyltransferase family.</text>
</comment>
<evidence type="ECO:0000256" key="6">
    <source>
        <dbReference type="ARBA" id="ARBA00022692"/>
    </source>
</evidence>
<dbReference type="InterPro" id="IPR044878">
    <property type="entry name" value="UbiA_sf"/>
</dbReference>
<feature type="region of interest" description="Disordered" evidence="16">
    <location>
        <begin position="367"/>
        <end position="387"/>
    </location>
</feature>
<comment type="subcellular location">
    <subcellularLocation>
        <location evidence="2">Membrane</location>
        <topology evidence="2">Multi-pass membrane protein</topology>
    </subcellularLocation>
    <subcellularLocation>
        <location evidence="15">Mitochondrion inner membrane</location>
        <topology evidence="15">Multi-pass membrane protein</topology>
        <orientation evidence="15">Matrix side</orientation>
    </subcellularLocation>
</comment>
<dbReference type="NCBIfam" id="TIGR01474">
    <property type="entry name" value="ubiA_proteo"/>
    <property type="match status" value="1"/>
</dbReference>
<keyword evidence="15" id="KW-0496">Mitochondrion</keyword>
<keyword evidence="8" id="KW-0809">Transit peptide</keyword>
<protein>
    <recommendedName>
        <fullName evidence="15">4-hydroxybenzoate polyprenyltransferase, mitochondrial</fullName>
        <shortName evidence="15">4-HB polyprenyltransferase</shortName>
        <ecNumber evidence="15">2.5.1.39</ecNumber>
    </recommendedName>
    <alternativeName>
        <fullName evidence="15">Para-hydroxybenzoate--polyprenyltransferase</fullName>
        <shortName evidence="15">PHB:PPT</shortName>
        <shortName evidence="15">PHB:polyprenyltransferase</shortName>
    </alternativeName>
</protein>
<comment type="cofactor">
    <cofactor evidence="1 15">
        <name>Mg(2+)</name>
        <dbReference type="ChEBI" id="CHEBI:18420"/>
    </cofactor>
</comment>
<evidence type="ECO:0000256" key="1">
    <source>
        <dbReference type="ARBA" id="ARBA00001946"/>
    </source>
</evidence>
<keyword evidence="18" id="KW-1185">Reference proteome</keyword>
<dbReference type="InterPro" id="IPR030470">
    <property type="entry name" value="UbiA_prenylTrfase_CS"/>
</dbReference>
<name>A0A835CUC1_APHGI</name>
<dbReference type="AlphaFoldDB" id="A0A835CUC1"/>
<feature type="transmembrane region" description="Helical" evidence="15">
    <location>
        <begin position="682"/>
        <end position="702"/>
    </location>
</feature>
<feature type="transmembrane region" description="Helical" evidence="15">
    <location>
        <begin position="584"/>
        <end position="603"/>
    </location>
</feature>
<evidence type="ECO:0000256" key="4">
    <source>
        <dbReference type="ARBA" id="ARBA00022679"/>
    </source>
</evidence>
<dbReference type="PROSITE" id="PS00943">
    <property type="entry name" value="UBIA"/>
    <property type="match status" value="1"/>
</dbReference>
<evidence type="ECO:0000256" key="8">
    <source>
        <dbReference type="ARBA" id="ARBA00022946"/>
    </source>
</evidence>
<dbReference type="Proteomes" id="UP000639338">
    <property type="component" value="Unassembled WGS sequence"/>
</dbReference>
<dbReference type="InterPro" id="IPR039653">
    <property type="entry name" value="Prenyltransferase"/>
</dbReference>
<comment type="caution">
    <text evidence="17">The sequence shown here is derived from an EMBL/GenBank/DDBJ whole genome shotgun (WGS) entry which is preliminary data.</text>
</comment>
<evidence type="ECO:0000256" key="9">
    <source>
        <dbReference type="ARBA" id="ARBA00022989"/>
    </source>
</evidence>
<dbReference type="PANTHER" id="PTHR11048:SF28">
    <property type="entry name" value="4-HYDROXYBENZOATE POLYPRENYLTRANSFERASE, MITOCHONDRIAL"/>
    <property type="match status" value="1"/>
</dbReference>
<evidence type="ECO:0000313" key="17">
    <source>
        <dbReference type="EMBL" id="KAF7995974.1"/>
    </source>
</evidence>
<comment type="catalytic activity">
    <reaction evidence="12">
        <text>all-trans-decaprenyl diphosphate + 4-hydroxybenzoate = 4-hydroxy-3-(all-trans-decaprenyl)benzoate + diphosphate</text>
        <dbReference type="Rhea" id="RHEA:44564"/>
        <dbReference type="ChEBI" id="CHEBI:17879"/>
        <dbReference type="ChEBI" id="CHEBI:33019"/>
        <dbReference type="ChEBI" id="CHEBI:60721"/>
        <dbReference type="ChEBI" id="CHEBI:84503"/>
        <dbReference type="EC" id="2.5.1.39"/>
    </reaction>
    <physiologicalReaction direction="left-to-right" evidence="12">
        <dbReference type="Rhea" id="RHEA:44565"/>
    </physiologicalReaction>
</comment>
<evidence type="ECO:0000256" key="13">
    <source>
        <dbReference type="ARBA" id="ARBA00050454"/>
    </source>
</evidence>
<keyword evidence="4 15" id="KW-0808">Transferase</keyword>
<accession>A0A835CUC1</accession>
<evidence type="ECO:0000256" key="11">
    <source>
        <dbReference type="ARBA" id="ARBA00023229"/>
    </source>
</evidence>
<dbReference type="UniPathway" id="UPA00232"/>
<evidence type="ECO:0000256" key="10">
    <source>
        <dbReference type="ARBA" id="ARBA00023136"/>
    </source>
</evidence>
<organism evidence="17 18">
    <name type="scientific">Aphidius gifuensis</name>
    <name type="common">Parasitoid wasp</name>
    <dbReference type="NCBI Taxonomy" id="684658"/>
    <lineage>
        <taxon>Eukaryota</taxon>
        <taxon>Metazoa</taxon>
        <taxon>Ecdysozoa</taxon>
        <taxon>Arthropoda</taxon>
        <taxon>Hexapoda</taxon>
        <taxon>Insecta</taxon>
        <taxon>Pterygota</taxon>
        <taxon>Neoptera</taxon>
        <taxon>Endopterygota</taxon>
        <taxon>Hymenoptera</taxon>
        <taxon>Apocrita</taxon>
        <taxon>Ichneumonoidea</taxon>
        <taxon>Braconidae</taxon>
        <taxon>Aphidiinae</taxon>
        <taxon>Aphidius</taxon>
    </lineage>
</organism>
<dbReference type="Gene3D" id="1.10.357.140">
    <property type="entry name" value="UbiA prenyltransferase"/>
    <property type="match status" value="1"/>
</dbReference>
<evidence type="ECO:0000256" key="14">
    <source>
        <dbReference type="ARBA" id="ARBA00051182"/>
    </source>
</evidence>
<comment type="catalytic activity">
    <reaction evidence="13">
        <text>all-trans-nonaprenyl diphosphate + 4-hydroxybenzoate = 4-hydroxy-3-(all-trans-nonaprenyl)benzoate + diphosphate</text>
        <dbReference type="Rhea" id="RHEA:17709"/>
        <dbReference type="ChEBI" id="CHEBI:17879"/>
        <dbReference type="ChEBI" id="CHEBI:33019"/>
        <dbReference type="ChEBI" id="CHEBI:58391"/>
        <dbReference type="ChEBI" id="CHEBI:84502"/>
        <dbReference type="EC" id="2.5.1.39"/>
    </reaction>
    <physiologicalReaction direction="left-to-right" evidence="13">
        <dbReference type="Rhea" id="RHEA:17710"/>
    </physiologicalReaction>
</comment>
<dbReference type="FunFam" id="1.10.357.140:FF:000003">
    <property type="entry name" value="4-hydroxybenzoate polyprenyltransferase, mitochondrial"/>
    <property type="match status" value="1"/>
</dbReference>
<dbReference type="InterPro" id="IPR000537">
    <property type="entry name" value="UbiA_prenyltransferase"/>
</dbReference>
<dbReference type="CDD" id="cd13959">
    <property type="entry name" value="PT_UbiA_COQ2"/>
    <property type="match status" value="1"/>
</dbReference>
<evidence type="ECO:0000256" key="15">
    <source>
        <dbReference type="HAMAP-Rule" id="MF_03189"/>
    </source>
</evidence>
<dbReference type="Pfam" id="PF01040">
    <property type="entry name" value="UbiA"/>
    <property type="match status" value="1"/>
</dbReference>
<dbReference type="GO" id="GO:0008412">
    <property type="term" value="F:4-hydroxybenzoate polyprenyltransferase activity"/>
    <property type="evidence" value="ECO:0007669"/>
    <property type="project" value="UniProtKB-EC"/>
</dbReference>
<dbReference type="GO" id="GO:0008299">
    <property type="term" value="P:isoprenoid biosynthetic process"/>
    <property type="evidence" value="ECO:0007669"/>
    <property type="project" value="UniProtKB-UniRule"/>
</dbReference>
<proteinExistence type="inferred from homology"/>
<evidence type="ECO:0000256" key="3">
    <source>
        <dbReference type="ARBA" id="ARBA00005985"/>
    </source>
</evidence>
<keyword evidence="10 15" id="KW-0472">Membrane</keyword>
<feature type="transmembrane region" description="Helical" evidence="15">
    <location>
        <begin position="740"/>
        <end position="758"/>
    </location>
</feature>
<dbReference type="EC" id="2.5.1.39" evidence="15"/>
<evidence type="ECO:0000256" key="5">
    <source>
        <dbReference type="ARBA" id="ARBA00022688"/>
    </source>
</evidence>
<keyword evidence="11 15" id="KW-0414">Isoprene biosynthesis</keyword>
<dbReference type="EMBL" id="JACMRX010000002">
    <property type="protein sequence ID" value="KAF7995974.1"/>
    <property type="molecule type" value="Genomic_DNA"/>
</dbReference>
<dbReference type="HAMAP" id="MF_01635">
    <property type="entry name" value="UbiA"/>
    <property type="match status" value="1"/>
</dbReference>
<dbReference type="InterPro" id="IPR006370">
    <property type="entry name" value="HB_polyprenyltransferase-like"/>
</dbReference>
<dbReference type="PANTHER" id="PTHR11048">
    <property type="entry name" value="PRENYLTRANSFERASES"/>
    <property type="match status" value="1"/>
</dbReference>
<comment type="function">
    <text evidence="15">Catalyzes the prenylation of para-hydroxybenzoate (PHB) with an all-trans polyprenyl group. Mediates the second step in the final reaction sequence of coenzyme Q (CoQ) biosynthesis, which is the condensation of the polyisoprenoid side chain with PHB, generating the first membrane-bound Q intermediate.</text>
</comment>
<comment type="pathway">
    <text evidence="15">Cofactor biosynthesis; ubiquinone biosynthesis.</text>
</comment>
<evidence type="ECO:0000256" key="12">
    <source>
        <dbReference type="ARBA" id="ARBA00049890"/>
    </source>
</evidence>
<gene>
    <name evidence="15" type="primary">coq2</name>
    <name evidence="17" type="ORF">HCN44_008729</name>
</gene>
<comment type="catalytic activity">
    <reaction evidence="14">
        <text>an all-trans-polyprenyl diphosphate + 4-hydroxybenzoate = a 4-hydroxy-3-(all-trans-polyprenyl)benzoate + diphosphate</text>
        <dbReference type="Rhea" id="RHEA:44504"/>
        <dbReference type="Rhea" id="RHEA-COMP:9514"/>
        <dbReference type="Rhea" id="RHEA-COMP:9564"/>
        <dbReference type="ChEBI" id="CHEBI:17879"/>
        <dbReference type="ChEBI" id="CHEBI:33019"/>
        <dbReference type="ChEBI" id="CHEBI:58914"/>
        <dbReference type="ChEBI" id="CHEBI:78396"/>
        <dbReference type="EC" id="2.5.1.39"/>
    </reaction>
    <physiologicalReaction direction="left-to-right" evidence="14">
        <dbReference type="Rhea" id="RHEA:44505"/>
    </physiologicalReaction>
</comment>
<reference evidence="17 18" key="1">
    <citation type="submission" date="2020-08" db="EMBL/GenBank/DDBJ databases">
        <title>Aphidius gifuensis genome sequencing and assembly.</title>
        <authorList>
            <person name="Du Z."/>
        </authorList>
    </citation>
    <scope>NUCLEOTIDE SEQUENCE [LARGE SCALE GENOMIC DNA]</scope>
    <source>
        <strain evidence="17">YNYX2018</strain>
        <tissue evidence="17">Adults</tissue>
    </source>
</reference>
<feature type="compositionally biased region" description="Polar residues" evidence="16">
    <location>
        <begin position="376"/>
        <end position="387"/>
    </location>
</feature>
<dbReference type="GO" id="GO:0005743">
    <property type="term" value="C:mitochondrial inner membrane"/>
    <property type="evidence" value="ECO:0007669"/>
    <property type="project" value="UniProtKB-SubCell"/>
</dbReference>
<dbReference type="FunFam" id="1.20.120.1780:FF:000001">
    <property type="entry name" value="4-hydroxybenzoate octaprenyltransferase"/>
    <property type="match status" value="1"/>
</dbReference>